<evidence type="ECO:0000313" key="1">
    <source>
        <dbReference type="EMBL" id="RNI28919.1"/>
    </source>
</evidence>
<name>A0A3M9MTU4_9BACT</name>
<dbReference type="EMBL" id="RJJE01000011">
    <property type="protein sequence ID" value="RNI28919.1"/>
    <property type="molecule type" value="Genomic_DNA"/>
</dbReference>
<accession>A0A3M9MTU4</accession>
<proteinExistence type="predicted"/>
<dbReference type="Proteomes" id="UP000271010">
    <property type="component" value="Unassembled WGS sequence"/>
</dbReference>
<gene>
    <name evidence="1" type="ORF">EFA69_12805</name>
</gene>
<protein>
    <submittedName>
        <fullName evidence="1">Uncharacterized protein</fullName>
    </submittedName>
</protein>
<dbReference type="RefSeq" id="WP_123133525.1">
    <property type="nucleotide sequence ID" value="NZ_RJJE01000011.1"/>
</dbReference>
<reference evidence="1 2" key="1">
    <citation type="submission" date="2018-11" db="EMBL/GenBank/DDBJ databases">
        <title>Rufibacter latericius sp. nov., isolated from water in Baiyang Lake.</title>
        <authorList>
            <person name="Yang Y."/>
        </authorList>
    </citation>
    <scope>NUCLEOTIDE SEQUENCE [LARGE SCALE GENOMIC DNA]</scope>
    <source>
        <strain evidence="1 2">MCC P1</strain>
    </source>
</reference>
<organism evidence="1 2">
    <name type="scientific">Rufibacter immobilis</name>
    <dbReference type="NCBI Taxonomy" id="1348778"/>
    <lineage>
        <taxon>Bacteria</taxon>
        <taxon>Pseudomonadati</taxon>
        <taxon>Bacteroidota</taxon>
        <taxon>Cytophagia</taxon>
        <taxon>Cytophagales</taxon>
        <taxon>Hymenobacteraceae</taxon>
        <taxon>Rufibacter</taxon>
    </lineage>
</organism>
<sequence>MNQSAPITFDENEIGTIFTALLDKEAHLKDKIENFDGDSTLLLHIYEDRKGIKKSDLEKQLDKAGFLQSYVEDLKSTQGLISKISDYLDK</sequence>
<comment type="caution">
    <text evidence="1">The sequence shown here is derived from an EMBL/GenBank/DDBJ whole genome shotgun (WGS) entry which is preliminary data.</text>
</comment>
<dbReference type="AlphaFoldDB" id="A0A3M9MTU4"/>
<keyword evidence="2" id="KW-1185">Reference proteome</keyword>
<evidence type="ECO:0000313" key="2">
    <source>
        <dbReference type="Proteomes" id="UP000271010"/>
    </source>
</evidence>
<dbReference type="OrthoDB" id="9946580at2"/>